<evidence type="ECO:0000313" key="2">
    <source>
        <dbReference type="Proteomes" id="UP000023152"/>
    </source>
</evidence>
<keyword evidence="2" id="KW-1185">Reference proteome</keyword>
<accession>X6LUY4</accession>
<dbReference type="Proteomes" id="UP000023152">
    <property type="component" value="Unassembled WGS sequence"/>
</dbReference>
<dbReference type="EMBL" id="ASPP01029235">
    <property type="protein sequence ID" value="ETO04535.1"/>
    <property type="molecule type" value="Genomic_DNA"/>
</dbReference>
<dbReference type="AlphaFoldDB" id="X6LUY4"/>
<sequence length="110" mass="13024">MRRIYKFDNNKTYSIFEDINRQNKETLRIICDAAKTQALKEMLFMLFVLIIVEYPGTSKTLSILKNNLTEFNHNEFQQRLIKKNLNIPIKPLHIVSFQCTQDSKPFGIEK</sequence>
<protein>
    <submittedName>
        <fullName evidence="1">Uncharacterized protein</fullName>
    </submittedName>
</protein>
<proteinExistence type="predicted"/>
<reference evidence="1 2" key="1">
    <citation type="journal article" date="2013" name="Curr. Biol.">
        <title>The Genome of the Foraminiferan Reticulomyxa filosa.</title>
        <authorList>
            <person name="Glockner G."/>
            <person name="Hulsmann N."/>
            <person name="Schleicher M."/>
            <person name="Noegel A.A."/>
            <person name="Eichinger L."/>
            <person name="Gallinger C."/>
            <person name="Pawlowski J."/>
            <person name="Sierra R."/>
            <person name="Euteneuer U."/>
            <person name="Pillet L."/>
            <person name="Moustafa A."/>
            <person name="Platzer M."/>
            <person name="Groth M."/>
            <person name="Szafranski K."/>
            <person name="Schliwa M."/>
        </authorList>
    </citation>
    <scope>NUCLEOTIDE SEQUENCE [LARGE SCALE GENOMIC DNA]</scope>
</reference>
<gene>
    <name evidence="1" type="ORF">RFI_32863</name>
</gene>
<organism evidence="1 2">
    <name type="scientific">Reticulomyxa filosa</name>
    <dbReference type="NCBI Taxonomy" id="46433"/>
    <lineage>
        <taxon>Eukaryota</taxon>
        <taxon>Sar</taxon>
        <taxon>Rhizaria</taxon>
        <taxon>Retaria</taxon>
        <taxon>Foraminifera</taxon>
        <taxon>Monothalamids</taxon>
        <taxon>Reticulomyxidae</taxon>
        <taxon>Reticulomyxa</taxon>
    </lineage>
</organism>
<evidence type="ECO:0000313" key="1">
    <source>
        <dbReference type="EMBL" id="ETO04535.1"/>
    </source>
</evidence>
<comment type="caution">
    <text evidence="1">The sequence shown here is derived from an EMBL/GenBank/DDBJ whole genome shotgun (WGS) entry which is preliminary data.</text>
</comment>
<dbReference type="OrthoDB" id="2406744at2759"/>
<name>X6LUY4_RETFI</name>